<keyword evidence="1" id="KW-0732">Signal</keyword>
<keyword evidence="3" id="KW-1185">Reference proteome</keyword>
<organism evidence="2 3">
    <name type="scientific">Onchocerca volvulus</name>
    <dbReference type="NCBI Taxonomy" id="6282"/>
    <lineage>
        <taxon>Eukaryota</taxon>
        <taxon>Metazoa</taxon>
        <taxon>Ecdysozoa</taxon>
        <taxon>Nematoda</taxon>
        <taxon>Chromadorea</taxon>
        <taxon>Rhabditida</taxon>
        <taxon>Spirurina</taxon>
        <taxon>Spiruromorpha</taxon>
        <taxon>Filarioidea</taxon>
        <taxon>Onchocercidae</taxon>
        <taxon>Onchocerca</taxon>
    </lineage>
</organism>
<protein>
    <submittedName>
        <fullName evidence="2">Uncharacterized protein</fullName>
    </submittedName>
</protein>
<proteinExistence type="predicted"/>
<feature type="signal peptide" evidence="1">
    <location>
        <begin position="1"/>
        <end position="15"/>
    </location>
</feature>
<dbReference type="Proteomes" id="UP000024404">
    <property type="component" value="Unassembled WGS sequence"/>
</dbReference>
<evidence type="ECO:0000313" key="3">
    <source>
        <dbReference type="Proteomes" id="UP000024404"/>
    </source>
</evidence>
<reference evidence="2" key="2">
    <citation type="submission" date="2022-06" db="UniProtKB">
        <authorList>
            <consortium name="EnsemblMetazoa"/>
        </authorList>
    </citation>
    <scope>IDENTIFICATION</scope>
</reference>
<sequence length="81" mass="9530">MFFFVALIEELLVEGIFFETFAKIPIHSEKESNVFGNAGNYYQMEKRMLMDMLQSSRCRCCRRQYVPPPCPFLVLTGEAYF</sequence>
<dbReference type="AlphaFoldDB" id="A0A8R1TSK8"/>
<dbReference type="EnsemblMetazoa" id="OVOC426.1">
    <property type="protein sequence ID" value="OVOC426.1"/>
    <property type="gene ID" value="WBGene00237235"/>
</dbReference>
<feature type="chain" id="PRO_5045315461" evidence="1">
    <location>
        <begin position="16"/>
        <end position="81"/>
    </location>
</feature>
<accession>A0A8R1TSK8</accession>
<name>A0A8R1TSK8_ONCVO</name>
<evidence type="ECO:0000256" key="1">
    <source>
        <dbReference type="SAM" id="SignalP"/>
    </source>
</evidence>
<dbReference type="EMBL" id="CMVM020000020">
    <property type="status" value="NOT_ANNOTATED_CDS"/>
    <property type="molecule type" value="Genomic_DNA"/>
</dbReference>
<evidence type="ECO:0000313" key="2">
    <source>
        <dbReference type="EnsemblMetazoa" id="OVOC426.1"/>
    </source>
</evidence>
<reference evidence="3" key="1">
    <citation type="submission" date="2013-10" db="EMBL/GenBank/DDBJ databases">
        <title>Genome sequencing of Onchocerca volvulus.</title>
        <authorList>
            <person name="Cotton J."/>
            <person name="Tsai J."/>
            <person name="Stanley E."/>
            <person name="Tracey A."/>
            <person name="Holroyd N."/>
            <person name="Lustigman S."/>
            <person name="Berriman M."/>
        </authorList>
    </citation>
    <scope>NUCLEOTIDE SEQUENCE</scope>
</reference>